<sequence>MAPSANGQTVGRRLPVESAFTRVEDARHRLPRLFGRRDLVVLGLGVMIGSGIFSISGNQAALTAGPAVILSFVIAAIVCLLAAACYAELSSTIPVSGSAYTFSYVTFGEMWAWLVGWALVLELVTAAAIVARVWSAYFLATLDGFGIKLPTNVAQYFGPDAKVNLVAPLLLLLLTAMVVTGTKLSARVLTVVVVAKVAVILLVIVVGATHINWDNYTPFVPMARAAPAAASPTLLSWILDSSFGTFGVMGIFTAASTIVFAFIGFDLIATASEDAKNPRKTVPQGMLLGVGAVTILYIAMAVVLVGMRPYGQLGGSAPVSSALSAVGVGWAAKVVNVGALLALMTVIMVVLIGQSRVLFNMGRDGLLPKSLGRVSRVYSSPARAAGVAGLAAVALTLYPSVLQLEELLVIGALFCFAFCAVGVLRLRRTEPDLERGFKVPLVPLIPLLSLAATVWLMLNLKTSTWAKFGIWMAVGLAIYGLYGRWHSRLANEDSWDFDIGDTDPGTGGLQAIRNEPDHRAGSAELKATRTPGQNQNKPTRGKHMRN</sequence>
<dbReference type="AlphaFoldDB" id="A0A4R4Z5W0"/>
<evidence type="ECO:0000256" key="1">
    <source>
        <dbReference type="ARBA" id="ARBA00004141"/>
    </source>
</evidence>
<comment type="subcellular location">
    <subcellularLocation>
        <location evidence="1">Membrane</location>
        <topology evidence="1">Multi-pass membrane protein</topology>
    </subcellularLocation>
</comment>
<organism evidence="8 9">
    <name type="scientific">Kribbella antibiotica</name>
    <dbReference type="NCBI Taxonomy" id="190195"/>
    <lineage>
        <taxon>Bacteria</taxon>
        <taxon>Bacillati</taxon>
        <taxon>Actinomycetota</taxon>
        <taxon>Actinomycetes</taxon>
        <taxon>Propionibacteriales</taxon>
        <taxon>Kribbellaceae</taxon>
        <taxon>Kribbella</taxon>
    </lineage>
</organism>
<keyword evidence="4 7" id="KW-1133">Transmembrane helix</keyword>
<dbReference type="PANTHER" id="PTHR43243:SF4">
    <property type="entry name" value="CATIONIC AMINO ACID TRANSPORTER 4"/>
    <property type="match status" value="1"/>
</dbReference>
<dbReference type="PIRSF" id="PIRSF006060">
    <property type="entry name" value="AA_transporter"/>
    <property type="match status" value="1"/>
</dbReference>
<keyword evidence="5 7" id="KW-0472">Membrane</keyword>
<reference evidence="8 9" key="1">
    <citation type="submission" date="2019-03" db="EMBL/GenBank/DDBJ databases">
        <title>Draft genome sequences of novel Actinobacteria.</title>
        <authorList>
            <person name="Sahin N."/>
            <person name="Ay H."/>
            <person name="Saygin H."/>
        </authorList>
    </citation>
    <scope>NUCLEOTIDE SEQUENCE [LARGE SCALE GENOMIC DNA]</scope>
    <source>
        <strain evidence="8 9">JCM 13523</strain>
    </source>
</reference>
<evidence type="ECO:0000313" key="8">
    <source>
        <dbReference type="EMBL" id="TDD52399.1"/>
    </source>
</evidence>
<feature type="transmembrane region" description="Helical" evidence="7">
    <location>
        <begin position="188"/>
        <end position="213"/>
    </location>
</feature>
<feature type="transmembrane region" description="Helical" evidence="7">
    <location>
        <begin position="407"/>
        <end position="427"/>
    </location>
</feature>
<feature type="transmembrane region" description="Helical" evidence="7">
    <location>
        <begin position="246"/>
        <end position="265"/>
    </location>
</feature>
<dbReference type="GO" id="GO:0015171">
    <property type="term" value="F:amino acid transmembrane transporter activity"/>
    <property type="evidence" value="ECO:0007669"/>
    <property type="project" value="TreeGrafter"/>
</dbReference>
<accession>A0A4R4Z5W0</accession>
<keyword evidence="9" id="KW-1185">Reference proteome</keyword>
<feature type="transmembrane region" description="Helical" evidence="7">
    <location>
        <begin position="285"/>
        <end position="306"/>
    </location>
</feature>
<keyword evidence="2" id="KW-0813">Transport</keyword>
<dbReference type="GO" id="GO:0016020">
    <property type="term" value="C:membrane"/>
    <property type="evidence" value="ECO:0007669"/>
    <property type="project" value="UniProtKB-SubCell"/>
</dbReference>
<evidence type="ECO:0000256" key="7">
    <source>
        <dbReference type="SAM" id="Phobius"/>
    </source>
</evidence>
<keyword evidence="3 7" id="KW-0812">Transmembrane</keyword>
<evidence type="ECO:0000313" key="9">
    <source>
        <dbReference type="Proteomes" id="UP000295124"/>
    </source>
</evidence>
<evidence type="ECO:0000256" key="2">
    <source>
        <dbReference type="ARBA" id="ARBA00022448"/>
    </source>
</evidence>
<dbReference type="InterPro" id="IPR002293">
    <property type="entry name" value="AA/rel_permease1"/>
</dbReference>
<dbReference type="Gene3D" id="1.20.1740.10">
    <property type="entry name" value="Amino acid/polyamine transporter I"/>
    <property type="match status" value="1"/>
</dbReference>
<name>A0A4R4Z5W0_9ACTN</name>
<dbReference type="EMBL" id="SMKX01000107">
    <property type="protein sequence ID" value="TDD52399.1"/>
    <property type="molecule type" value="Genomic_DNA"/>
</dbReference>
<dbReference type="OrthoDB" id="9762947at2"/>
<feature type="transmembrane region" description="Helical" evidence="7">
    <location>
        <begin position="380"/>
        <end position="401"/>
    </location>
</feature>
<feature type="transmembrane region" description="Helical" evidence="7">
    <location>
        <begin position="439"/>
        <end position="458"/>
    </location>
</feature>
<dbReference type="Pfam" id="PF13520">
    <property type="entry name" value="AA_permease_2"/>
    <property type="match status" value="1"/>
</dbReference>
<feature type="transmembrane region" description="Helical" evidence="7">
    <location>
        <begin position="68"/>
        <end position="89"/>
    </location>
</feature>
<feature type="transmembrane region" description="Helical" evidence="7">
    <location>
        <begin position="338"/>
        <end position="359"/>
    </location>
</feature>
<dbReference type="PANTHER" id="PTHR43243">
    <property type="entry name" value="INNER MEMBRANE TRANSPORTER YGJI-RELATED"/>
    <property type="match status" value="1"/>
</dbReference>
<protein>
    <submittedName>
        <fullName evidence="8">Amino acid permease</fullName>
    </submittedName>
</protein>
<dbReference type="Proteomes" id="UP000295124">
    <property type="component" value="Unassembled WGS sequence"/>
</dbReference>
<dbReference type="RefSeq" id="WP_132173069.1">
    <property type="nucleotide sequence ID" value="NZ_SMKX01000107.1"/>
</dbReference>
<feature type="transmembrane region" description="Helical" evidence="7">
    <location>
        <begin position="39"/>
        <end position="56"/>
    </location>
</feature>
<feature type="region of interest" description="Disordered" evidence="6">
    <location>
        <begin position="506"/>
        <end position="546"/>
    </location>
</feature>
<feature type="transmembrane region" description="Helical" evidence="7">
    <location>
        <begin position="110"/>
        <end position="134"/>
    </location>
</feature>
<feature type="transmembrane region" description="Helical" evidence="7">
    <location>
        <begin position="464"/>
        <end position="482"/>
    </location>
</feature>
<evidence type="ECO:0000256" key="6">
    <source>
        <dbReference type="SAM" id="MobiDB-lite"/>
    </source>
</evidence>
<evidence type="ECO:0000256" key="4">
    <source>
        <dbReference type="ARBA" id="ARBA00022989"/>
    </source>
</evidence>
<evidence type="ECO:0000256" key="5">
    <source>
        <dbReference type="ARBA" id="ARBA00023136"/>
    </source>
</evidence>
<gene>
    <name evidence="8" type="ORF">E1263_29060</name>
</gene>
<comment type="caution">
    <text evidence="8">The sequence shown here is derived from an EMBL/GenBank/DDBJ whole genome shotgun (WGS) entry which is preliminary data.</text>
</comment>
<proteinExistence type="predicted"/>
<evidence type="ECO:0000256" key="3">
    <source>
        <dbReference type="ARBA" id="ARBA00022692"/>
    </source>
</evidence>
<feature type="transmembrane region" description="Helical" evidence="7">
    <location>
        <begin position="163"/>
        <end position="181"/>
    </location>
</feature>